<sequence>MHTGEGEAGDTTDSPHYGSQRYKNVVAQTPPNGAWRELEEFAGALVDLYILGVTCPIDRVQLGALRRDHRYMLDPVLSYARPRHLILYDWQGLSESPATAFLAFQGRGGSRLESLRVDLWALEEDADVDVAAIMESLMSSLAHAPLRSLSIDMSIDILDPQPDHSSHARMLREFLGSPSPPPVDPQDCPLLLVERSADEFDMADYVRRFARLVPTLRQTTIRISGLRGGWRRVKLKDGEAMLEVAAHSPSRT</sequence>
<protein>
    <submittedName>
        <fullName evidence="1">Uncharacterized protein</fullName>
    </submittedName>
</protein>
<accession>A0A1M2VUP6</accession>
<gene>
    <name evidence="1" type="ORF">TRAPUB_12131</name>
</gene>
<dbReference type="OrthoDB" id="2757830at2759"/>
<comment type="caution">
    <text evidence="1">The sequence shown here is derived from an EMBL/GenBank/DDBJ whole genome shotgun (WGS) entry which is preliminary data.</text>
</comment>
<dbReference type="EMBL" id="MNAD01000659">
    <property type="protein sequence ID" value="OJT11331.1"/>
    <property type="molecule type" value="Genomic_DNA"/>
</dbReference>
<organism evidence="1 2">
    <name type="scientific">Trametes pubescens</name>
    <name type="common">White-rot fungus</name>
    <dbReference type="NCBI Taxonomy" id="154538"/>
    <lineage>
        <taxon>Eukaryota</taxon>
        <taxon>Fungi</taxon>
        <taxon>Dikarya</taxon>
        <taxon>Basidiomycota</taxon>
        <taxon>Agaricomycotina</taxon>
        <taxon>Agaricomycetes</taxon>
        <taxon>Polyporales</taxon>
        <taxon>Polyporaceae</taxon>
        <taxon>Trametes</taxon>
    </lineage>
</organism>
<keyword evidence="2" id="KW-1185">Reference proteome</keyword>
<proteinExistence type="predicted"/>
<dbReference type="AlphaFoldDB" id="A0A1M2VUP6"/>
<name>A0A1M2VUP6_TRAPU</name>
<reference evidence="1 2" key="1">
    <citation type="submission" date="2016-10" db="EMBL/GenBank/DDBJ databases">
        <title>Genome sequence of the basidiomycete white-rot fungus Trametes pubescens.</title>
        <authorList>
            <person name="Makela M.R."/>
            <person name="Granchi Z."/>
            <person name="Peng M."/>
            <person name="De Vries R.P."/>
            <person name="Grigoriev I."/>
            <person name="Riley R."/>
            <person name="Hilden K."/>
        </authorList>
    </citation>
    <scope>NUCLEOTIDE SEQUENCE [LARGE SCALE GENOMIC DNA]</scope>
    <source>
        <strain evidence="1 2">FBCC735</strain>
    </source>
</reference>
<evidence type="ECO:0000313" key="1">
    <source>
        <dbReference type="EMBL" id="OJT11331.1"/>
    </source>
</evidence>
<evidence type="ECO:0000313" key="2">
    <source>
        <dbReference type="Proteomes" id="UP000184267"/>
    </source>
</evidence>
<dbReference type="Proteomes" id="UP000184267">
    <property type="component" value="Unassembled WGS sequence"/>
</dbReference>